<feature type="zinc finger region" description="FLZ-type" evidence="3">
    <location>
        <begin position="1"/>
        <end position="75"/>
    </location>
</feature>
<evidence type="ECO:0000313" key="7">
    <source>
        <dbReference type="Proteomes" id="UP000007015"/>
    </source>
</evidence>
<dbReference type="PROSITE" id="PS51795">
    <property type="entry name" value="ZF_FLZ"/>
    <property type="match status" value="1"/>
</dbReference>
<dbReference type="HOGENOM" id="CLU_2324489_0_0_1"/>
<evidence type="ECO:0000256" key="3">
    <source>
        <dbReference type="PROSITE-ProRule" id="PRU01131"/>
    </source>
</evidence>
<feature type="domain" description="FLZ-type" evidence="5">
    <location>
        <begin position="1"/>
        <end position="75"/>
    </location>
</feature>
<dbReference type="InterPro" id="IPR007650">
    <property type="entry name" value="Zf-FLZ_dom"/>
</dbReference>
<feature type="compositionally biased region" description="Low complexity" evidence="4">
    <location>
        <begin position="89"/>
        <end position="99"/>
    </location>
</feature>
<evidence type="ECO:0000256" key="2">
    <source>
        <dbReference type="ARBA" id="ARBA00022723"/>
    </source>
</evidence>
<dbReference type="Pfam" id="PF04570">
    <property type="entry name" value="zf-FLZ"/>
    <property type="match status" value="1"/>
</dbReference>
<gene>
    <name evidence="6" type="ORF">OsI_22210</name>
</gene>
<name>B8B4A7_ORYSI</name>
<organism evidence="6 7">
    <name type="scientific">Oryza sativa subsp. indica</name>
    <name type="common">Rice</name>
    <dbReference type="NCBI Taxonomy" id="39946"/>
    <lineage>
        <taxon>Eukaryota</taxon>
        <taxon>Viridiplantae</taxon>
        <taxon>Streptophyta</taxon>
        <taxon>Embryophyta</taxon>
        <taxon>Tracheophyta</taxon>
        <taxon>Spermatophyta</taxon>
        <taxon>Magnoliopsida</taxon>
        <taxon>Liliopsida</taxon>
        <taxon>Poales</taxon>
        <taxon>Poaceae</taxon>
        <taxon>BOP clade</taxon>
        <taxon>Oryzoideae</taxon>
        <taxon>Oryzeae</taxon>
        <taxon>Oryzinae</taxon>
        <taxon>Oryza</taxon>
        <taxon>Oryza sativa</taxon>
    </lineage>
</organism>
<comment type="similarity">
    <text evidence="1">Belongs to the FLZ family.</text>
</comment>
<dbReference type="EMBL" id="CM000131">
    <property type="protein sequence ID" value="EEC80252.1"/>
    <property type="molecule type" value="Genomic_DNA"/>
</dbReference>
<protein>
    <recommendedName>
        <fullName evidence="5">FLZ-type domain-containing protein</fullName>
    </recommendedName>
</protein>
<dbReference type="Gramene" id="BGIOSGA021637-TA">
    <property type="protein sequence ID" value="BGIOSGA021637-PA"/>
    <property type="gene ID" value="BGIOSGA021637"/>
</dbReference>
<evidence type="ECO:0000256" key="1">
    <source>
        <dbReference type="ARBA" id="ARBA00009374"/>
    </source>
</evidence>
<evidence type="ECO:0000256" key="4">
    <source>
        <dbReference type="SAM" id="MobiDB-lite"/>
    </source>
</evidence>
<keyword evidence="2" id="KW-0479">Metal-binding</keyword>
<dbReference type="AlphaFoldDB" id="B8B4A7"/>
<dbReference type="GO" id="GO:0046872">
    <property type="term" value="F:metal ion binding"/>
    <property type="evidence" value="ECO:0007669"/>
    <property type="project" value="UniProtKB-KW"/>
</dbReference>
<evidence type="ECO:0000259" key="5">
    <source>
        <dbReference type="PROSITE" id="PS51795"/>
    </source>
</evidence>
<proteinExistence type="inferred from homology"/>
<keyword evidence="7" id="KW-1185">Reference proteome</keyword>
<feature type="region of interest" description="Disordered" evidence="4">
    <location>
        <begin position="80"/>
        <end position="99"/>
    </location>
</feature>
<reference evidence="6 7" key="1">
    <citation type="journal article" date="2005" name="PLoS Biol.">
        <title>The genomes of Oryza sativa: a history of duplications.</title>
        <authorList>
            <person name="Yu J."/>
            <person name="Wang J."/>
            <person name="Lin W."/>
            <person name="Li S."/>
            <person name="Li H."/>
            <person name="Zhou J."/>
            <person name="Ni P."/>
            <person name="Dong W."/>
            <person name="Hu S."/>
            <person name="Zeng C."/>
            <person name="Zhang J."/>
            <person name="Zhang Y."/>
            <person name="Li R."/>
            <person name="Xu Z."/>
            <person name="Li S."/>
            <person name="Li X."/>
            <person name="Zheng H."/>
            <person name="Cong L."/>
            <person name="Lin L."/>
            <person name="Yin J."/>
            <person name="Geng J."/>
            <person name="Li G."/>
            <person name="Shi J."/>
            <person name="Liu J."/>
            <person name="Lv H."/>
            <person name="Li J."/>
            <person name="Wang J."/>
            <person name="Deng Y."/>
            <person name="Ran L."/>
            <person name="Shi X."/>
            <person name="Wang X."/>
            <person name="Wu Q."/>
            <person name="Li C."/>
            <person name="Ren X."/>
            <person name="Wang J."/>
            <person name="Wang X."/>
            <person name="Li D."/>
            <person name="Liu D."/>
            <person name="Zhang X."/>
            <person name="Ji Z."/>
            <person name="Zhao W."/>
            <person name="Sun Y."/>
            <person name="Zhang Z."/>
            <person name="Bao J."/>
            <person name="Han Y."/>
            <person name="Dong L."/>
            <person name="Ji J."/>
            <person name="Chen P."/>
            <person name="Wu S."/>
            <person name="Liu J."/>
            <person name="Xiao Y."/>
            <person name="Bu D."/>
            <person name="Tan J."/>
            <person name="Yang L."/>
            <person name="Ye C."/>
            <person name="Zhang J."/>
            <person name="Xu J."/>
            <person name="Zhou Y."/>
            <person name="Yu Y."/>
            <person name="Zhang B."/>
            <person name="Zhuang S."/>
            <person name="Wei H."/>
            <person name="Liu B."/>
            <person name="Lei M."/>
            <person name="Yu H."/>
            <person name="Li Y."/>
            <person name="Xu H."/>
            <person name="Wei S."/>
            <person name="He X."/>
            <person name="Fang L."/>
            <person name="Zhang Z."/>
            <person name="Zhang Y."/>
            <person name="Huang X."/>
            <person name="Su Z."/>
            <person name="Tong W."/>
            <person name="Li J."/>
            <person name="Tong Z."/>
            <person name="Li S."/>
            <person name="Ye J."/>
            <person name="Wang L."/>
            <person name="Fang L."/>
            <person name="Lei T."/>
            <person name="Chen C."/>
            <person name="Chen H."/>
            <person name="Xu Z."/>
            <person name="Li H."/>
            <person name="Huang H."/>
            <person name="Zhang F."/>
            <person name="Xu H."/>
            <person name="Li N."/>
            <person name="Zhao C."/>
            <person name="Li S."/>
            <person name="Dong L."/>
            <person name="Huang Y."/>
            <person name="Li L."/>
            <person name="Xi Y."/>
            <person name="Qi Q."/>
            <person name="Li W."/>
            <person name="Zhang B."/>
            <person name="Hu W."/>
            <person name="Zhang Y."/>
            <person name="Tian X."/>
            <person name="Jiao Y."/>
            <person name="Liang X."/>
            <person name="Jin J."/>
            <person name="Gao L."/>
            <person name="Zheng W."/>
            <person name="Hao B."/>
            <person name="Liu S."/>
            <person name="Wang W."/>
            <person name="Yuan L."/>
            <person name="Cao M."/>
            <person name="McDermott J."/>
            <person name="Samudrala R."/>
            <person name="Wang J."/>
            <person name="Wong G.K."/>
            <person name="Yang H."/>
        </authorList>
    </citation>
    <scope>NUCLEOTIDE SEQUENCE [LARGE SCALE GENOMIC DNA]</scope>
    <source>
        <strain evidence="7">cv. 93-11</strain>
    </source>
</reference>
<evidence type="ECO:0000313" key="6">
    <source>
        <dbReference type="EMBL" id="EEC80252.1"/>
    </source>
</evidence>
<accession>B8B4A7</accession>
<sequence>MGEWRRLVRCGWLTGVGSARVPEFDAEAERVIWLGASNKMRISCFWVIRVYAGGEVAFCSHECRQQQMNLDELNEKKCFQRESGGGSDKSGNSGAVAAA</sequence>
<dbReference type="Proteomes" id="UP000007015">
    <property type="component" value="Chromosome 6"/>
</dbReference>